<evidence type="ECO:0000313" key="2">
    <source>
        <dbReference type="EMBL" id="OIT07514.1"/>
    </source>
</evidence>
<name>A0A1J6IRZ9_NICAT</name>
<sequence length="121" mass="14219">MGFGRGFTFVLGSLCGVYVAQNYRVPRICEWIHSGCVKARELEKAYRRPENFSPNEGGPAHDCRFRARDHERTYHRPENFSPNEDGPAHYCWFGARDHERIYHRPENFYGDEAGEEHKNKE</sequence>
<dbReference type="PANTHER" id="PTHR33528:SF25">
    <property type="match status" value="1"/>
</dbReference>
<evidence type="ECO:0000313" key="3">
    <source>
        <dbReference type="Proteomes" id="UP000187609"/>
    </source>
</evidence>
<dbReference type="Gramene" id="OIT07514">
    <property type="protein sequence ID" value="OIT07514"/>
    <property type="gene ID" value="A4A49_00679"/>
</dbReference>
<dbReference type="PANTHER" id="PTHR33528">
    <property type="entry name" value="OS07G0239500 PROTEIN"/>
    <property type="match status" value="1"/>
</dbReference>
<evidence type="ECO:0000256" key="1">
    <source>
        <dbReference type="SAM" id="SignalP"/>
    </source>
</evidence>
<comment type="caution">
    <text evidence="2">The sequence shown here is derived from an EMBL/GenBank/DDBJ whole genome shotgun (WGS) entry which is preliminary data.</text>
</comment>
<keyword evidence="3" id="KW-1185">Reference proteome</keyword>
<dbReference type="Pfam" id="PF15054">
    <property type="entry name" value="DUF4535"/>
    <property type="match status" value="1"/>
</dbReference>
<organism evidence="2 3">
    <name type="scientific">Nicotiana attenuata</name>
    <name type="common">Coyote tobacco</name>
    <dbReference type="NCBI Taxonomy" id="49451"/>
    <lineage>
        <taxon>Eukaryota</taxon>
        <taxon>Viridiplantae</taxon>
        <taxon>Streptophyta</taxon>
        <taxon>Embryophyta</taxon>
        <taxon>Tracheophyta</taxon>
        <taxon>Spermatophyta</taxon>
        <taxon>Magnoliopsida</taxon>
        <taxon>eudicotyledons</taxon>
        <taxon>Gunneridae</taxon>
        <taxon>Pentapetalae</taxon>
        <taxon>asterids</taxon>
        <taxon>lamiids</taxon>
        <taxon>Solanales</taxon>
        <taxon>Solanaceae</taxon>
        <taxon>Nicotianoideae</taxon>
        <taxon>Nicotianeae</taxon>
        <taxon>Nicotiana</taxon>
    </lineage>
</organism>
<proteinExistence type="predicted"/>
<dbReference type="Proteomes" id="UP000187609">
    <property type="component" value="Unassembled WGS sequence"/>
</dbReference>
<feature type="signal peptide" evidence="1">
    <location>
        <begin position="1"/>
        <end position="22"/>
    </location>
</feature>
<dbReference type="EMBL" id="MJEQ01037183">
    <property type="protein sequence ID" value="OIT07514.1"/>
    <property type="molecule type" value="Genomic_DNA"/>
</dbReference>
<dbReference type="AlphaFoldDB" id="A0A1J6IRZ9"/>
<dbReference type="SMR" id="A0A1J6IRZ9"/>
<reference evidence="2" key="1">
    <citation type="submission" date="2016-11" db="EMBL/GenBank/DDBJ databases">
        <title>The genome of Nicotiana attenuata.</title>
        <authorList>
            <person name="Xu S."/>
            <person name="Brockmoeller T."/>
            <person name="Gaquerel E."/>
            <person name="Navarro A."/>
            <person name="Kuhl H."/>
            <person name="Gase K."/>
            <person name="Ling Z."/>
            <person name="Zhou W."/>
            <person name="Kreitzer C."/>
            <person name="Stanke M."/>
            <person name="Tang H."/>
            <person name="Lyons E."/>
            <person name="Pandey P."/>
            <person name="Pandey S.P."/>
            <person name="Timmermann B."/>
            <person name="Baldwin I.T."/>
        </authorList>
    </citation>
    <scope>NUCLEOTIDE SEQUENCE [LARGE SCALE GENOMIC DNA]</scope>
    <source>
        <strain evidence="2">UT</strain>
    </source>
</reference>
<dbReference type="InterPro" id="IPR027854">
    <property type="entry name" value="STMP1"/>
</dbReference>
<feature type="chain" id="PRO_5012837319" evidence="1">
    <location>
        <begin position="23"/>
        <end position="121"/>
    </location>
</feature>
<protein>
    <submittedName>
        <fullName evidence="2">Uncharacterized protein</fullName>
    </submittedName>
</protein>
<keyword evidence="1" id="KW-0732">Signal</keyword>
<gene>
    <name evidence="2" type="ORF">A4A49_00679</name>
</gene>
<accession>A0A1J6IRZ9</accession>